<protein>
    <recommendedName>
        <fullName evidence="5">Bacterial repeat domain-containing protein</fullName>
    </recommendedName>
</protein>
<keyword evidence="1" id="KW-1133">Transmembrane helix</keyword>
<feature type="transmembrane region" description="Helical" evidence="1">
    <location>
        <begin position="616"/>
        <end position="636"/>
    </location>
</feature>
<evidence type="ECO:0000256" key="2">
    <source>
        <dbReference type="SAM" id="SignalP"/>
    </source>
</evidence>
<keyword evidence="1" id="KW-0472">Membrane</keyword>
<keyword evidence="4" id="KW-1185">Reference proteome</keyword>
<sequence>MRSKLFFILALLMFLSLPSVRAHAETTAPDRVDSAEALSQWLDSHKESGGQVALDADIEWEGYFKFLTKAPVIIDAGSYSFHLNYRSYLGFSGPVTIKGSPLPDGVLFDGEQNAQLSLDDGARVVAEGDNVTAVQTRWSQGLSTCFADICVTGRQATAVRLAGGDLSLSCIRLYASGEGAACLDAGEGTADVFFSILKATGPDAVSLRSGAGSVVDTAACSPEPEDAVLIPASRHKIGLWVANSDSFFYKSIQDTEPLPGRVEITFDKTESTPARSLSLDWTPETTPPAVPGSYTVTSVLELPEDFTALLGDFKPTLSVQMVDPSRPYLKPIYQLNADGVCAIPYFKTFNSKDHHEILYLSEDNGKSWHSVPSDSGKGDRYMSYNHLSIQFKNYFEPGKTYLLKMEVESPEISGTSNILEITLSDDGSLDIFSFDGDRDFSDRDDSHSDVIPVSPDTPIDTAAADGETYSSSEVMDMVEANPGYTTFFGEGIQASVDSQALAALMPGADDTLTVQLTALGGSRYRVAFIKKSGEAVTFSDPPLLVRINIALRENETPDQLSFKTEDGAAADIAAYNSETGQLELRVSVPGVYTLSSDWSAPAAPAAALQAPSPGPIWIGLAVLTAICTAALIIARLKKRTV</sequence>
<gene>
    <name evidence="3" type="ORF">CPZ25_008095</name>
</gene>
<dbReference type="Proteomes" id="UP000218387">
    <property type="component" value="Chromosome"/>
</dbReference>
<keyword evidence="1" id="KW-0812">Transmembrane</keyword>
<evidence type="ECO:0008006" key="5">
    <source>
        <dbReference type="Google" id="ProtNLM"/>
    </source>
</evidence>
<dbReference type="KEGG" id="emt:CPZ25_008095"/>
<dbReference type="EMBL" id="CP029487">
    <property type="protein sequence ID" value="QCT71291.1"/>
    <property type="molecule type" value="Genomic_DNA"/>
</dbReference>
<name>A0A4P9C949_EUBML</name>
<reference evidence="3 4" key="1">
    <citation type="submission" date="2018-05" db="EMBL/GenBank/DDBJ databases">
        <title>Genome comparison of Eubacterium sp.</title>
        <authorList>
            <person name="Feng Y."/>
            <person name="Sanchez-Andrea I."/>
            <person name="Stams A.J.M."/>
            <person name="De Vos W.M."/>
        </authorList>
    </citation>
    <scope>NUCLEOTIDE SEQUENCE [LARGE SCALE GENOMIC DNA]</scope>
    <source>
        <strain evidence="3 4">YI</strain>
    </source>
</reference>
<organism evidence="3 4">
    <name type="scientific">Eubacterium maltosivorans</name>
    <dbReference type="NCBI Taxonomy" id="2041044"/>
    <lineage>
        <taxon>Bacteria</taxon>
        <taxon>Bacillati</taxon>
        <taxon>Bacillota</taxon>
        <taxon>Clostridia</taxon>
        <taxon>Eubacteriales</taxon>
        <taxon>Eubacteriaceae</taxon>
        <taxon>Eubacterium</taxon>
    </lineage>
</organism>
<feature type="chain" id="PRO_5020185898" description="Bacterial repeat domain-containing protein" evidence="2">
    <location>
        <begin position="25"/>
        <end position="641"/>
    </location>
</feature>
<evidence type="ECO:0000313" key="4">
    <source>
        <dbReference type="Proteomes" id="UP000218387"/>
    </source>
</evidence>
<feature type="signal peptide" evidence="2">
    <location>
        <begin position="1"/>
        <end position="24"/>
    </location>
</feature>
<evidence type="ECO:0000313" key="3">
    <source>
        <dbReference type="EMBL" id="QCT71291.1"/>
    </source>
</evidence>
<dbReference type="AlphaFoldDB" id="A0A4P9C949"/>
<evidence type="ECO:0000256" key="1">
    <source>
        <dbReference type="SAM" id="Phobius"/>
    </source>
</evidence>
<proteinExistence type="predicted"/>
<keyword evidence="2" id="KW-0732">Signal</keyword>
<accession>A0A4P9C949</accession>
<dbReference type="RefSeq" id="WP_096920400.1">
    <property type="nucleotide sequence ID" value="NZ_CP029487.1"/>
</dbReference>